<dbReference type="PANTHER" id="PTHR12682:SF11">
    <property type="entry name" value="PROTEIN ARCHEASE"/>
    <property type="match status" value="1"/>
</dbReference>
<proteinExistence type="inferred from homology"/>
<comment type="similarity">
    <text evidence="1 5">Belongs to the archease family.</text>
</comment>
<comment type="caution">
    <text evidence="7">The sequence shown here is derived from an EMBL/GenBank/DDBJ whole genome shotgun (WGS) entry which is preliminary data.</text>
</comment>
<dbReference type="Gene3D" id="3.55.10.10">
    <property type="entry name" value="Archease domain"/>
    <property type="match status" value="1"/>
</dbReference>
<evidence type="ECO:0000256" key="1">
    <source>
        <dbReference type="ARBA" id="ARBA00007963"/>
    </source>
</evidence>
<feature type="binding site" evidence="5">
    <location>
        <position position="139"/>
    </location>
    <ligand>
        <name>Ca(2+)</name>
        <dbReference type="ChEBI" id="CHEBI:29108"/>
    </ligand>
</feature>
<name>A0A497EQ79_9CREN</name>
<dbReference type="NCBIfam" id="NF001617">
    <property type="entry name" value="PRK00407.1"/>
    <property type="match status" value="1"/>
</dbReference>
<dbReference type="SUPFAM" id="SSF69819">
    <property type="entry name" value="MTH1598-like"/>
    <property type="match status" value="1"/>
</dbReference>
<dbReference type="GO" id="GO:0005509">
    <property type="term" value="F:calcium ion binding"/>
    <property type="evidence" value="ECO:0007669"/>
    <property type="project" value="UniProtKB-UniRule"/>
</dbReference>
<evidence type="ECO:0000256" key="3">
    <source>
        <dbReference type="ARBA" id="ARBA00022723"/>
    </source>
</evidence>
<keyword evidence="4 5" id="KW-0106">Calcium</keyword>
<dbReference type="GO" id="GO:0006388">
    <property type="term" value="P:tRNA splicing, via endonucleolytic cleavage and ligation"/>
    <property type="evidence" value="ECO:0007669"/>
    <property type="project" value="UniProtKB-UniRule"/>
</dbReference>
<sequence>MPFEFLEHMADVYVKAYGRDLKEVFESAAKALFEVMINTEKVDLKEEYEVTVEGMDLYQLLYNWLEELLIIFTSQGLAIGKTSITDLKCNGVCYLKAKVYGEKYSVEKHEARTEVKSPTYSLMEIRVSKDFAEAKFVLDI</sequence>
<evidence type="ECO:0000256" key="5">
    <source>
        <dbReference type="HAMAP-Rule" id="MF_01222"/>
    </source>
</evidence>
<dbReference type="InterPro" id="IPR002804">
    <property type="entry name" value="Archease"/>
</dbReference>
<evidence type="ECO:0000259" key="6">
    <source>
        <dbReference type="Pfam" id="PF01951"/>
    </source>
</evidence>
<keyword evidence="2 5" id="KW-0819">tRNA processing</keyword>
<accession>A0A497EQ79</accession>
<dbReference type="PANTHER" id="PTHR12682">
    <property type="entry name" value="ARCHEASE"/>
    <property type="match status" value="1"/>
</dbReference>
<reference evidence="7 8" key="1">
    <citation type="submission" date="2018-06" db="EMBL/GenBank/DDBJ databases">
        <title>Extensive metabolic versatility and redundancy in microbially diverse, dynamic hydrothermal sediments.</title>
        <authorList>
            <person name="Dombrowski N."/>
            <person name="Teske A."/>
            <person name="Baker B.J."/>
        </authorList>
    </citation>
    <scope>NUCLEOTIDE SEQUENCE [LARGE SCALE GENOMIC DNA]</scope>
    <source>
        <strain evidence="7">B66_G16</strain>
    </source>
</reference>
<organism evidence="7 8">
    <name type="scientific">Thermoproteota archaeon</name>
    <dbReference type="NCBI Taxonomy" id="2056631"/>
    <lineage>
        <taxon>Archaea</taxon>
        <taxon>Thermoproteota</taxon>
    </lineage>
</organism>
<dbReference type="InterPro" id="IPR023572">
    <property type="entry name" value="Archease_dom"/>
</dbReference>
<gene>
    <name evidence="7" type="ORF">DRJ31_04580</name>
</gene>
<dbReference type="EMBL" id="QMQV01000031">
    <property type="protein sequence ID" value="RLE49535.1"/>
    <property type="molecule type" value="Genomic_DNA"/>
</dbReference>
<evidence type="ECO:0000313" key="8">
    <source>
        <dbReference type="Proteomes" id="UP000278475"/>
    </source>
</evidence>
<dbReference type="AlphaFoldDB" id="A0A497EQ79"/>
<comment type="function">
    <text evidence="5">Activates the tRNA-splicing ligase complex by facilitating the enzymatic turnover of catalytic subunit RtcB. Acts by promoting the guanylylation of RtcB, a key intermediate step in tRNA ligation. Can also alter the NTP specificity of RtcB such that ATP, dGTP or ITP is used efficiently.</text>
</comment>
<keyword evidence="3 5" id="KW-0479">Metal-binding</keyword>
<dbReference type="InterPro" id="IPR036820">
    <property type="entry name" value="Archease_dom_sf"/>
</dbReference>
<feature type="binding site" evidence="5">
    <location>
        <position position="11"/>
    </location>
    <ligand>
        <name>Ca(2+)</name>
        <dbReference type="ChEBI" id="CHEBI:29108"/>
    </ligand>
</feature>
<evidence type="ECO:0000313" key="7">
    <source>
        <dbReference type="EMBL" id="RLE49535.1"/>
    </source>
</evidence>
<dbReference type="Proteomes" id="UP000278475">
    <property type="component" value="Unassembled WGS sequence"/>
</dbReference>
<protein>
    <recommendedName>
        <fullName evidence="5">Protein archease</fullName>
    </recommendedName>
</protein>
<evidence type="ECO:0000256" key="2">
    <source>
        <dbReference type="ARBA" id="ARBA00022694"/>
    </source>
</evidence>
<dbReference type="HAMAP" id="MF_01222">
    <property type="entry name" value="Archease_arch"/>
    <property type="match status" value="1"/>
</dbReference>
<dbReference type="Pfam" id="PF01951">
    <property type="entry name" value="Archease"/>
    <property type="match status" value="1"/>
</dbReference>
<feature type="binding site" evidence="5">
    <location>
        <position position="140"/>
    </location>
    <ligand>
        <name>Ca(2+)</name>
        <dbReference type="ChEBI" id="CHEBI:29108"/>
    </ligand>
</feature>
<dbReference type="InterPro" id="IPR022952">
    <property type="entry name" value="Archease_arc"/>
</dbReference>
<evidence type="ECO:0000256" key="4">
    <source>
        <dbReference type="ARBA" id="ARBA00022837"/>
    </source>
</evidence>
<feature type="domain" description="Archease" evidence="6">
    <location>
        <begin position="3"/>
        <end position="140"/>
    </location>
</feature>